<keyword evidence="1" id="KW-1133">Transmembrane helix</keyword>
<gene>
    <name evidence="2" type="ORF">FB470_000557</name>
</gene>
<name>A0ABU0EMQ3_9PSEU</name>
<comment type="caution">
    <text evidence="2">The sequence shown here is derived from an EMBL/GenBank/DDBJ whole genome shotgun (WGS) entry which is preliminary data.</text>
</comment>
<accession>A0ABU0EMQ3</accession>
<evidence type="ECO:0000313" key="2">
    <source>
        <dbReference type="EMBL" id="MDQ0376563.1"/>
    </source>
</evidence>
<feature type="transmembrane region" description="Helical" evidence="1">
    <location>
        <begin position="262"/>
        <end position="279"/>
    </location>
</feature>
<organism evidence="2 3">
    <name type="scientific">Amycolatopsis thermophila</name>
    <dbReference type="NCBI Taxonomy" id="206084"/>
    <lineage>
        <taxon>Bacteria</taxon>
        <taxon>Bacillati</taxon>
        <taxon>Actinomycetota</taxon>
        <taxon>Actinomycetes</taxon>
        <taxon>Pseudonocardiales</taxon>
        <taxon>Pseudonocardiaceae</taxon>
        <taxon>Amycolatopsis</taxon>
    </lineage>
</organism>
<dbReference type="EMBL" id="JAUSUT010000001">
    <property type="protein sequence ID" value="MDQ0376563.1"/>
    <property type="molecule type" value="Genomic_DNA"/>
</dbReference>
<protein>
    <submittedName>
        <fullName evidence="2">HPt (Histidine-containing phosphotransfer) domain-containing protein</fullName>
    </submittedName>
</protein>
<dbReference type="RefSeq" id="WP_306988476.1">
    <property type="nucleotide sequence ID" value="NZ_JAUSUT010000001.1"/>
</dbReference>
<proteinExistence type="predicted"/>
<sequence>MTDQVAENHSPLLDLVDFLATLQEDLETDITKVRTALDENKKVEDVKKGYLPSTSTLRSLREIFDISVQVLDPIKTAMRQIVETKRPIAVHDVDRIYGRARRIERSLKQPRMILAALEDTTSEELSNIDEEVESLQRSLLQELAHAVAQAHVLSNYLPRREVDRLNRSLDRATDAIEARLARLDTNRARDETQRVLEISKQAAGITGSNQLAIHFAAYAHSEYRAANLLRLTTVILIVAIVVMAGIALSGPPSNASAFVPQIPHLALSIPVAALAAYLAREAGKHRRNAEWGKRFEIQLLTLEAYIAPLPDDSKQKMREQLGERVFAASLEQHDDDPGSPSVVGDVGRLFSSIADTLKAAKPTEKP</sequence>
<keyword evidence="1" id="KW-0812">Transmembrane</keyword>
<keyword evidence="1" id="KW-0472">Membrane</keyword>
<reference evidence="2 3" key="1">
    <citation type="submission" date="2023-07" db="EMBL/GenBank/DDBJ databases">
        <title>Sequencing the genomes of 1000 actinobacteria strains.</title>
        <authorList>
            <person name="Klenk H.-P."/>
        </authorList>
    </citation>
    <scope>NUCLEOTIDE SEQUENCE [LARGE SCALE GENOMIC DNA]</scope>
    <source>
        <strain evidence="2 3">DSM 45805</strain>
    </source>
</reference>
<dbReference type="Proteomes" id="UP001229651">
    <property type="component" value="Unassembled WGS sequence"/>
</dbReference>
<evidence type="ECO:0000313" key="3">
    <source>
        <dbReference type="Proteomes" id="UP001229651"/>
    </source>
</evidence>
<feature type="transmembrane region" description="Helical" evidence="1">
    <location>
        <begin position="228"/>
        <end position="250"/>
    </location>
</feature>
<evidence type="ECO:0000256" key="1">
    <source>
        <dbReference type="SAM" id="Phobius"/>
    </source>
</evidence>
<keyword evidence="3" id="KW-1185">Reference proteome</keyword>